<organism evidence="1">
    <name type="scientific">Arundo donax</name>
    <name type="common">Giant reed</name>
    <name type="synonym">Donax arundinaceus</name>
    <dbReference type="NCBI Taxonomy" id="35708"/>
    <lineage>
        <taxon>Eukaryota</taxon>
        <taxon>Viridiplantae</taxon>
        <taxon>Streptophyta</taxon>
        <taxon>Embryophyta</taxon>
        <taxon>Tracheophyta</taxon>
        <taxon>Spermatophyta</taxon>
        <taxon>Magnoliopsida</taxon>
        <taxon>Liliopsida</taxon>
        <taxon>Poales</taxon>
        <taxon>Poaceae</taxon>
        <taxon>PACMAD clade</taxon>
        <taxon>Arundinoideae</taxon>
        <taxon>Arundineae</taxon>
        <taxon>Arundo</taxon>
    </lineage>
</organism>
<name>A0A0A9FPA8_ARUDO</name>
<reference evidence="1" key="1">
    <citation type="submission" date="2014-09" db="EMBL/GenBank/DDBJ databases">
        <authorList>
            <person name="Magalhaes I.L.F."/>
            <person name="Oliveira U."/>
            <person name="Santos F.R."/>
            <person name="Vidigal T.H.D.A."/>
            <person name="Brescovit A.D."/>
            <person name="Santos A.J."/>
        </authorList>
    </citation>
    <scope>NUCLEOTIDE SEQUENCE</scope>
    <source>
        <tissue evidence="1">Shoot tissue taken approximately 20 cm above the soil surface</tissue>
    </source>
</reference>
<sequence length="25" mass="2960">MPKDSWRACSFKRLAETGKTEYEIL</sequence>
<dbReference type="AlphaFoldDB" id="A0A0A9FPA8"/>
<protein>
    <submittedName>
        <fullName evidence="1">Uncharacterized protein</fullName>
    </submittedName>
</protein>
<evidence type="ECO:0000313" key="1">
    <source>
        <dbReference type="EMBL" id="JAE12136.1"/>
    </source>
</evidence>
<reference evidence="1" key="2">
    <citation type="journal article" date="2015" name="Data Brief">
        <title>Shoot transcriptome of the giant reed, Arundo donax.</title>
        <authorList>
            <person name="Barrero R.A."/>
            <person name="Guerrero F.D."/>
            <person name="Moolhuijzen P."/>
            <person name="Goolsby J.A."/>
            <person name="Tidwell J."/>
            <person name="Bellgard S.E."/>
            <person name="Bellgard M.I."/>
        </authorList>
    </citation>
    <scope>NUCLEOTIDE SEQUENCE</scope>
    <source>
        <tissue evidence="1">Shoot tissue taken approximately 20 cm above the soil surface</tissue>
    </source>
</reference>
<dbReference type="EMBL" id="GBRH01185760">
    <property type="protein sequence ID" value="JAE12136.1"/>
    <property type="molecule type" value="Transcribed_RNA"/>
</dbReference>
<accession>A0A0A9FPA8</accession>
<proteinExistence type="predicted"/>